<protein>
    <recommendedName>
        <fullName evidence="1">peptidylprolyl isomerase</fullName>
        <ecNumber evidence="1">5.2.1.8</ecNumber>
    </recommendedName>
</protein>
<evidence type="ECO:0000313" key="5">
    <source>
        <dbReference type="EMBL" id="MBB6051977.1"/>
    </source>
</evidence>
<dbReference type="Pfam" id="PF00160">
    <property type="entry name" value="Pro_isomerase"/>
    <property type="match status" value="1"/>
</dbReference>
<accession>A0A7W9W8V1</accession>
<dbReference type="InterPro" id="IPR044665">
    <property type="entry name" value="E_coli_cyclophilin_A-like"/>
</dbReference>
<dbReference type="InterPro" id="IPR002130">
    <property type="entry name" value="Cyclophilin-type_PPIase_dom"/>
</dbReference>
<evidence type="ECO:0000256" key="3">
    <source>
        <dbReference type="ARBA" id="ARBA00023235"/>
    </source>
</evidence>
<evidence type="ECO:0000256" key="2">
    <source>
        <dbReference type="ARBA" id="ARBA00023110"/>
    </source>
</evidence>
<sequence>MQNPKLKNPAALKEKAPAKFKVRFETTKGVFVVEATRELSPNGVDRFYNLVTNGFFDGIKFFRVVRGFVVQFGIHGDPSLATKWLESNIPDDAVKASNKRGFLTYAKSSAPNSRSTQFFINLKDNVNLDSMGFSPFAKVVSGMDVVDKLYDEYGESLTQLQGQIAAEGNKFLEKNFPKLDAIKTAKLIK</sequence>
<gene>
    <name evidence="5" type="ORF">HNQ39_003787</name>
</gene>
<dbReference type="InterPro" id="IPR029000">
    <property type="entry name" value="Cyclophilin-like_dom_sf"/>
</dbReference>
<dbReference type="Proteomes" id="UP000520814">
    <property type="component" value="Unassembled WGS sequence"/>
</dbReference>
<dbReference type="GO" id="GO:0003755">
    <property type="term" value="F:peptidyl-prolyl cis-trans isomerase activity"/>
    <property type="evidence" value="ECO:0007669"/>
    <property type="project" value="UniProtKB-KW"/>
</dbReference>
<dbReference type="EMBL" id="JACHGW010000003">
    <property type="protein sequence ID" value="MBB6051977.1"/>
    <property type="molecule type" value="Genomic_DNA"/>
</dbReference>
<dbReference type="PROSITE" id="PS50072">
    <property type="entry name" value="CSA_PPIASE_2"/>
    <property type="match status" value="1"/>
</dbReference>
<evidence type="ECO:0000256" key="1">
    <source>
        <dbReference type="ARBA" id="ARBA00013194"/>
    </source>
</evidence>
<keyword evidence="6" id="KW-1185">Reference proteome</keyword>
<dbReference type="EC" id="5.2.1.8" evidence="1"/>
<reference evidence="5 6" key="1">
    <citation type="submission" date="2020-08" db="EMBL/GenBank/DDBJ databases">
        <title>Genomic Encyclopedia of Type Strains, Phase IV (KMG-IV): sequencing the most valuable type-strain genomes for metagenomic binning, comparative biology and taxonomic classification.</title>
        <authorList>
            <person name="Goeker M."/>
        </authorList>
    </citation>
    <scope>NUCLEOTIDE SEQUENCE [LARGE SCALE GENOMIC DNA]</scope>
    <source>
        <strain evidence="5 6">DSM 23562</strain>
    </source>
</reference>
<evidence type="ECO:0000313" key="6">
    <source>
        <dbReference type="Proteomes" id="UP000520814"/>
    </source>
</evidence>
<keyword evidence="2" id="KW-0697">Rotamase</keyword>
<evidence type="ECO:0000259" key="4">
    <source>
        <dbReference type="PROSITE" id="PS50072"/>
    </source>
</evidence>
<organism evidence="5 6">
    <name type="scientific">Armatimonas rosea</name>
    <dbReference type="NCBI Taxonomy" id="685828"/>
    <lineage>
        <taxon>Bacteria</taxon>
        <taxon>Bacillati</taxon>
        <taxon>Armatimonadota</taxon>
        <taxon>Armatimonadia</taxon>
        <taxon>Armatimonadales</taxon>
        <taxon>Armatimonadaceae</taxon>
        <taxon>Armatimonas</taxon>
    </lineage>
</organism>
<dbReference type="AlphaFoldDB" id="A0A7W9W8V1"/>
<dbReference type="PANTHER" id="PTHR43246">
    <property type="entry name" value="PEPTIDYL-PROLYL CIS-TRANS ISOMERASE CYP38, CHLOROPLASTIC"/>
    <property type="match status" value="1"/>
</dbReference>
<name>A0A7W9W8V1_ARMRO</name>
<dbReference type="RefSeq" id="WP_184200035.1">
    <property type="nucleotide sequence ID" value="NZ_JACHGW010000003.1"/>
</dbReference>
<keyword evidence="3 5" id="KW-0413">Isomerase</keyword>
<dbReference type="Gene3D" id="2.40.100.10">
    <property type="entry name" value="Cyclophilin-like"/>
    <property type="match status" value="1"/>
</dbReference>
<comment type="caution">
    <text evidence="5">The sequence shown here is derived from an EMBL/GenBank/DDBJ whole genome shotgun (WGS) entry which is preliminary data.</text>
</comment>
<feature type="domain" description="PPIase cyclophilin-type" evidence="4">
    <location>
        <begin position="29"/>
        <end position="149"/>
    </location>
</feature>
<proteinExistence type="predicted"/>
<dbReference type="SUPFAM" id="SSF50891">
    <property type="entry name" value="Cyclophilin-like"/>
    <property type="match status" value="1"/>
</dbReference>